<evidence type="ECO:0000256" key="1">
    <source>
        <dbReference type="ARBA" id="ARBA00023157"/>
    </source>
</evidence>
<dbReference type="InterPro" id="IPR016187">
    <property type="entry name" value="CTDL_fold"/>
</dbReference>
<feature type="transmembrane region" description="Helical" evidence="3">
    <location>
        <begin position="33"/>
        <end position="54"/>
    </location>
</feature>
<evidence type="ECO:0000259" key="4">
    <source>
        <dbReference type="PROSITE" id="PS50041"/>
    </source>
</evidence>
<evidence type="ECO:0000313" key="6">
    <source>
        <dbReference type="Proteomes" id="UP001219934"/>
    </source>
</evidence>
<accession>A0AAD6AXE7</accession>
<feature type="coiled-coil region" evidence="2">
    <location>
        <begin position="90"/>
        <end position="117"/>
    </location>
</feature>
<name>A0AAD6AXE7_9TELE</name>
<gene>
    <name evidence="5" type="ORF">JOQ06_030048</name>
</gene>
<keyword evidence="1" id="KW-1015">Disulfide bond</keyword>
<dbReference type="InterPro" id="IPR018378">
    <property type="entry name" value="C-type_lectin_CS"/>
</dbReference>
<dbReference type="EMBL" id="JAPTMU010000013">
    <property type="protein sequence ID" value="KAJ4933213.1"/>
    <property type="molecule type" value="Genomic_DNA"/>
</dbReference>
<sequence length="174" mass="19495">MEEIYANVDDVKSRSSRSSTIQEGPRRLLRASVLGLGLLSVFLLAGLIGLAVHYHNSVGDAAAELSTVKANLSSRLHASDQLLSSVTEERDNLTERLHASDQLINQLKANLTEKTREVDMLQCWRECFMEDIMWTGGQPDNGGGSVEEDCAYINPSTWWDDLSCWKNLHWICEK</sequence>
<evidence type="ECO:0000313" key="5">
    <source>
        <dbReference type="EMBL" id="KAJ4933213.1"/>
    </source>
</evidence>
<dbReference type="InterPro" id="IPR001304">
    <property type="entry name" value="C-type_lectin-like"/>
</dbReference>
<dbReference type="Gene3D" id="3.10.100.10">
    <property type="entry name" value="Mannose-Binding Protein A, subunit A"/>
    <property type="match status" value="1"/>
</dbReference>
<keyword evidence="6" id="KW-1185">Reference proteome</keyword>
<dbReference type="SUPFAM" id="SSF56436">
    <property type="entry name" value="C-type lectin-like"/>
    <property type="match status" value="1"/>
</dbReference>
<keyword evidence="3" id="KW-0472">Membrane</keyword>
<dbReference type="InterPro" id="IPR016186">
    <property type="entry name" value="C-type_lectin-like/link_sf"/>
</dbReference>
<feature type="domain" description="C-type lectin" evidence="4">
    <location>
        <begin position="81"/>
        <end position="173"/>
    </location>
</feature>
<dbReference type="PROSITE" id="PS50041">
    <property type="entry name" value="C_TYPE_LECTIN_2"/>
    <property type="match status" value="1"/>
</dbReference>
<organism evidence="5 6">
    <name type="scientific">Pogonophryne albipinna</name>
    <dbReference type="NCBI Taxonomy" id="1090488"/>
    <lineage>
        <taxon>Eukaryota</taxon>
        <taxon>Metazoa</taxon>
        <taxon>Chordata</taxon>
        <taxon>Craniata</taxon>
        <taxon>Vertebrata</taxon>
        <taxon>Euteleostomi</taxon>
        <taxon>Actinopterygii</taxon>
        <taxon>Neopterygii</taxon>
        <taxon>Teleostei</taxon>
        <taxon>Neoteleostei</taxon>
        <taxon>Acanthomorphata</taxon>
        <taxon>Eupercaria</taxon>
        <taxon>Perciformes</taxon>
        <taxon>Notothenioidei</taxon>
        <taxon>Pogonophryne</taxon>
    </lineage>
</organism>
<dbReference type="PROSITE" id="PS00615">
    <property type="entry name" value="C_TYPE_LECTIN_1"/>
    <property type="match status" value="1"/>
</dbReference>
<dbReference type="AlphaFoldDB" id="A0AAD6AXE7"/>
<keyword evidence="3" id="KW-0812">Transmembrane</keyword>
<evidence type="ECO:0000256" key="2">
    <source>
        <dbReference type="SAM" id="Coils"/>
    </source>
</evidence>
<keyword evidence="3" id="KW-1133">Transmembrane helix</keyword>
<comment type="caution">
    <text evidence="5">The sequence shown here is derived from an EMBL/GenBank/DDBJ whole genome shotgun (WGS) entry which is preliminary data.</text>
</comment>
<keyword evidence="2" id="KW-0175">Coiled coil</keyword>
<reference evidence="5" key="1">
    <citation type="submission" date="2022-11" db="EMBL/GenBank/DDBJ databases">
        <title>Chromosome-level genome of Pogonophryne albipinna.</title>
        <authorList>
            <person name="Jo E."/>
        </authorList>
    </citation>
    <scope>NUCLEOTIDE SEQUENCE</scope>
    <source>
        <strain evidence="5">SGF0006</strain>
        <tissue evidence="5">Muscle</tissue>
    </source>
</reference>
<protein>
    <recommendedName>
        <fullName evidence="4">C-type lectin domain-containing protein</fullName>
    </recommendedName>
</protein>
<evidence type="ECO:0000256" key="3">
    <source>
        <dbReference type="SAM" id="Phobius"/>
    </source>
</evidence>
<dbReference type="Proteomes" id="UP001219934">
    <property type="component" value="Unassembled WGS sequence"/>
</dbReference>
<proteinExistence type="predicted"/>